<sequence length="311" mass="35852">MSDIFYSSSEDWSYDPHSIAQEERGFVNLVPKFSMINNFKLEDYWQVSPTMAQYEAIQAIDAFIMTVHYILIKSIQTLAPSPKISITFYKSSSPVRKGHIIHEIPCELDCKMFDDFSEIGYNLLHNRKINERCESLFVERFNDYGFRWKRYFDYDNECVMLNNNNFILKILKMSTTQSTQTVEKDAAKPRLPRVSIEYCTQCRWVLRAGWMAQELLITFSTSLGEVALIPGSNAVFKVHLDGEPIWDRKQAGRFPELKELKTLIRNKIAPDMNLGHSDADKKNESAKATTTNATNNNSDNKTTEECKDCAS</sequence>
<keyword evidence="1" id="KW-0676">Redox-active center</keyword>
<keyword evidence="4" id="KW-1185">Reference proteome</keyword>
<organism evidence="3 4">
    <name type="scientific">Rhizophagus clarus</name>
    <dbReference type="NCBI Taxonomy" id="94130"/>
    <lineage>
        <taxon>Eukaryota</taxon>
        <taxon>Fungi</taxon>
        <taxon>Fungi incertae sedis</taxon>
        <taxon>Mucoromycota</taxon>
        <taxon>Glomeromycotina</taxon>
        <taxon>Glomeromycetes</taxon>
        <taxon>Glomerales</taxon>
        <taxon>Glomeraceae</taxon>
        <taxon>Rhizophagus</taxon>
    </lineage>
</organism>
<evidence type="ECO:0000313" key="3">
    <source>
        <dbReference type="EMBL" id="GBC10380.1"/>
    </source>
</evidence>
<dbReference type="Pfam" id="PF10262">
    <property type="entry name" value="Rdx"/>
    <property type="match status" value="1"/>
</dbReference>
<evidence type="ECO:0000256" key="1">
    <source>
        <dbReference type="ARBA" id="ARBA00023284"/>
    </source>
</evidence>
<dbReference type="PANTHER" id="PTHR36417">
    <property type="entry name" value="SELENOPROTEIN DOMAIN PROTEIN (AFU_ORTHOLOGUE AFUA_1G05220)"/>
    <property type="match status" value="1"/>
</dbReference>
<accession>A0A2Z6SHX8</accession>
<dbReference type="PANTHER" id="PTHR36417:SF2">
    <property type="entry name" value="SELENOPROTEIN DOMAIN PROTEIN (AFU_ORTHOLOGUE AFUA_1G05220)"/>
    <property type="match status" value="1"/>
</dbReference>
<dbReference type="InterPro" id="IPR011893">
    <property type="entry name" value="Selenoprotein_Rdx-typ"/>
</dbReference>
<dbReference type="NCBIfam" id="TIGR02174">
    <property type="entry name" value="CXXU_selWTH"/>
    <property type="match status" value="1"/>
</dbReference>
<feature type="compositionally biased region" description="Basic and acidic residues" evidence="2">
    <location>
        <begin position="301"/>
        <end position="311"/>
    </location>
</feature>
<reference evidence="3 4" key="1">
    <citation type="submission" date="2017-11" db="EMBL/GenBank/DDBJ databases">
        <title>The genome of Rhizophagus clarus HR1 reveals common genetic basis of auxotrophy among arbuscular mycorrhizal fungi.</title>
        <authorList>
            <person name="Kobayashi Y."/>
        </authorList>
    </citation>
    <scope>NUCLEOTIDE SEQUENCE [LARGE SCALE GENOMIC DNA]</scope>
    <source>
        <strain evidence="3 4">HR1</strain>
    </source>
</reference>
<dbReference type="Proteomes" id="UP000247702">
    <property type="component" value="Unassembled WGS sequence"/>
</dbReference>
<gene>
    <name evidence="3" type="ORF">RclHR1_09590003</name>
</gene>
<comment type="caution">
    <text evidence="3">The sequence shown here is derived from an EMBL/GenBank/DDBJ whole genome shotgun (WGS) entry which is preliminary data.</text>
</comment>
<dbReference type="Gene3D" id="3.40.30.10">
    <property type="entry name" value="Glutaredoxin"/>
    <property type="match status" value="1"/>
</dbReference>
<dbReference type="AlphaFoldDB" id="A0A2Z6SHX8"/>
<feature type="region of interest" description="Disordered" evidence="2">
    <location>
        <begin position="271"/>
        <end position="311"/>
    </location>
</feature>
<feature type="compositionally biased region" description="Low complexity" evidence="2">
    <location>
        <begin position="286"/>
        <end position="300"/>
    </location>
</feature>
<proteinExistence type="predicted"/>
<name>A0A2Z6SHX8_9GLOM</name>
<evidence type="ECO:0008006" key="5">
    <source>
        <dbReference type="Google" id="ProtNLM"/>
    </source>
</evidence>
<protein>
    <recommendedName>
        <fullName evidence="5">Selenoprotein W</fullName>
    </recommendedName>
</protein>
<evidence type="ECO:0000313" key="4">
    <source>
        <dbReference type="Proteomes" id="UP000247702"/>
    </source>
</evidence>
<evidence type="ECO:0000256" key="2">
    <source>
        <dbReference type="SAM" id="MobiDB-lite"/>
    </source>
</evidence>
<dbReference type="SUPFAM" id="SSF52833">
    <property type="entry name" value="Thioredoxin-like"/>
    <property type="match status" value="1"/>
</dbReference>
<dbReference type="InterPro" id="IPR036249">
    <property type="entry name" value="Thioredoxin-like_sf"/>
</dbReference>
<dbReference type="EMBL" id="BEXD01004380">
    <property type="protein sequence ID" value="GBC10380.1"/>
    <property type="molecule type" value="Genomic_DNA"/>
</dbReference>